<dbReference type="Gene3D" id="3.40.50.1360">
    <property type="match status" value="1"/>
</dbReference>
<evidence type="ECO:0000313" key="3">
    <source>
        <dbReference type="Proteomes" id="UP000824072"/>
    </source>
</evidence>
<evidence type="ECO:0000313" key="2">
    <source>
        <dbReference type="EMBL" id="HIU34954.1"/>
    </source>
</evidence>
<dbReference type="SUPFAM" id="SSF100950">
    <property type="entry name" value="NagB/RpiA/CoA transferase-like"/>
    <property type="match status" value="1"/>
</dbReference>
<reference evidence="2" key="1">
    <citation type="submission" date="2020-10" db="EMBL/GenBank/DDBJ databases">
        <authorList>
            <person name="Gilroy R."/>
        </authorList>
    </citation>
    <scope>NUCLEOTIDE SEQUENCE</scope>
    <source>
        <strain evidence="2">ChiHcec3-11533</strain>
    </source>
</reference>
<comment type="caution">
    <text evidence="2">The sequence shown here is derived from an EMBL/GenBank/DDBJ whole genome shotgun (WGS) entry which is preliminary data.</text>
</comment>
<reference evidence="2" key="2">
    <citation type="journal article" date="2021" name="PeerJ">
        <title>Extensive microbial diversity within the chicken gut microbiome revealed by metagenomics and culture.</title>
        <authorList>
            <person name="Gilroy R."/>
            <person name="Ravi A."/>
            <person name="Getino M."/>
            <person name="Pursley I."/>
            <person name="Horton D.L."/>
            <person name="Alikhan N.F."/>
            <person name="Baker D."/>
            <person name="Gharbi K."/>
            <person name="Hall N."/>
            <person name="Watson M."/>
            <person name="Adriaenssens E.M."/>
            <person name="Foster-Nyarko E."/>
            <person name="Jarju S."/>
            <person name="Secka A."/>
            <person name="Antonio M."/>
            <person name="Oren A."/>
            <person name="Chaudhuri R.R."/>
            <person name="La Ragione R."/>
            <person name="Hildebrand F."/>
            <person name="Pallen M.J."/>
        </authorList>
    </citation>
    <scope>NUCLEOTIDE SEQUENCE</scope>
    <source>
        <strain evidence="2">ChiHcec3-11533</strain>
    </source>
</reference>
<dbReference type="Pfam" id="PF01182">
    <property type="entry name" value="Glucosamine_iso"/>
    <property type="match status" value="1"/>
</dbReference>
<dbReference type="PANTHER" id="PTHR42892">
    <property type="entry name" value="GLUCOSAMINE-6-PHOSPHATE DEAMINASE-LIKE PROTEIN BT_0258-RELATED"/>
    <property type="match status" value="1"/>
</dbReference>
<feature type="domain" description="Glucosamine/galactosamine-6-phosphate isomerase" evidence="1">
    <location>
        <begin position="15"/>
        <end position="227"/>
    </location>
</feature>
<name>A0A9D1IFB3_9FIRM</name>
<sequence>MEREFLQRVFPDDRALGEAIAREVRAVLEGNPEATISLAAGTSSLPAFRALLEKIRAGEISFARARFFAMDEWLDIPREREGSMYDFLTRNFLSQAGFREVFLFDGTAEPEKEILRAREFLGERPLDYILFGIGVNGHVALNEPGCPEDGSIRVVEVSPTTAKVGQKYFGGSGATLQRGITLGMREAMQAGKVTLVANSPEKRGIVRSIFDSPPTQSLPATLLKRRGDVEFLLTQAATDSPAC</sequence>
<dbReference type="GO" id="GO:0005975">
    <property type="term" value="P:carbohydrate metabolic process"/>
    <property type="evidence" value="ECO:0007669"/>
    <property type="project" value="InterPro"/>
</dbReference>
<dbReference type="Proteomes" id="UP000824072">
    <property type="component" value="Unassembled WGS sequence"/>
</dbReference>
<gene>
    <name evidence="2" type="ORF">IAB02_10360</name>
</gene>
<proteinExistence type="predicted"/>
<dbReference type="EMBL" id="DVMU01000221">
    <property type="protein sequence ID" value="HIU34954.1"/>
    <property type="molecule type" value="Genomic_DNA"/>
</dbReference>
<dbReference type="InterPro" id="IPR052960">
    <property type="entry name" value="GlcN6P_deaminase-like"/>
</dbReference>
<organism evidence="2 3">
    <name type="scientific">Candidatus Pullichristensenella excrementigallinarum</name>
    <dbReference type="NCBI Taxonomy" id="2840907"/>
    <lineage>
        <taxon>Bacteria</taxon>
        <taxon>Bacillati</taxon>
        <taxon>Bacillota</taxon>
        <taxon>Clostridia</taxon>
        <taxon>Candidatus Pullichristensenella</taxon>
    </lineage>
</organism>
<protein>
    <submittedName>
        <fullName evidence="2">6-phosphogluconolactonase</fullName>
    </submittedName>
</protein>
<dbReference type="InterPro" id="IPR006148">
    <property type="entry name" value="Glc/Gal-6P_isomerase"/>
</dbReference>
<evidence type="ECO:0000259" key="1">
    <source>
        <dbReference type="Pfam" id="PF01182"/>
    </source>
</evidence>
<dbReference type="InterPro" id="IPR037171">
    <property type="entry name" value="NagB/RpiA_transferase-like"/>
</dbReference>
<dbReference type="AlphaFoldDB" id="A0A9D1IFB3"/>
<dbReference type="PANTHER" id="PTHR42892:SF1">
    <property type="entry name" value="GLUCOSAMINE-6-PHOSPHATE ISOMERASE"/>
    <property type="match status" value="1"/>
</dbReference>
<accession>A0A9D1IFB3</accession>